<dbReference type="SUPFAM" id="SSF48498">
    <property type="entry name" value="Tetracyclin repressor-like, C-terminal domain"/>
    <property type="match status" value="1"/>
</dbReference>
<comment type="caution">
    <text evidence="6">The sequence shown here is derived from an EMBL/GenBank/DDBJ whole genome shotgun (WGS) entry which is preliminary data.</text>
</comment>
<keyword evidence="1" id="KW-0678">Repressor</keyword>
<dbReference type="AlphaFoldDB" id="A0A150KA31"/>
<dbReference type="SUPFAM" id="SSF46689">
    <property type="entry name" value="Homeodomain-like"/>
    <property type="match status" value="1"/>
</dbReference>
<feature type="DNA-binding region" description="H-T-H motif" evidence="3">
    <location>
        <begin position="32"/>
        <end position="51"/>
    </location>
</feature>
<dbReference type="PROSITE" id="PS50977">
    <property type="entry name" value="HTH_TETR_2"/>
    <property type="match status" value="1"/>
</dbReference>
<feature type="domain" description="HTH tetR-type" evidence="4">
    <location>
        <begin position="9"/>
        <end position="69"/>
    </location>
</feature>
<name>A0A150KA31_HEYCO</name>
<dbReference type="EMBL" id="LQYG01000008">
    <property type="protein sequence ID" value="KYC66422.1"/>
    <property type="molecule type" value="Genomic_DNA"/>
</dbReference>
<dbReference type="InterPro" id="IPR001647">
    <property type="entry name" value="HTH_TetR"/>
</dbReference>
<dbReference type="GO" id="GO:0003677">
    <property type="term" value="F:DNA binding"/>
    <property type="evidence" value="ECO:0007669"/>
    <property type="project" value="UniProtKB-UniRule"/>
</dbReference>
<keyword evidence="2 3" id="KW-0238">DNA-binding</keyword>
<dbReference type="Pfam" id="PF00440">
    <property type="entry name" value="TetR_N"/>
    <property type="match status" value="1"/>
</dbReference>
<dbReference type="EMBL" id="LQYI01000195">
    <property type="protein sequence ID" value="KYC59030.1"/>
    <property type="molecule type" value="Genomic_DNA"/>
</dbReference>
<dbReference type="PANTHER" id="PTHR43479">
    <property type="entry name" value="ACREF/ENVCD OPERON REPRESSOR-RELATED"/>
    <property type="match status" value="1"/>
</dbReference>
<dbReference type="InterPro" id="IPR009057">
    <property type="entry name" value="Homeodomain-like_sf"/>
</dbReference>
<evidence type="ECO:0000313" key="8">
    <source>
        <dbReference type="Proteomes" id="UP000075304"/>
    </source>
</evidence>
<evidence type="ECO:0000313" key="6">
    <source>
        <dbReference type="EMBL" id="KYC66422.1"/>
    </source>
</evidence>
<organism evidence="6 7">
    <name type="scientific">Heyndrickxia coagulans</name>
    <name type="common">Weizmannia coagulans</name>
    <dbReference type="NCBI Taxonomy" id="1398"/>
    <lineage>
        <taxon>Bacteria</taxon>
        <taxon>Bacillati</taxon>
        <taxon>Bacillota</taxon>
        <taxon>Bacilli</taxon>
        <taxon>Bacillales</taxon>
        <taxon>Bacillaceae</taxon>
        <taxon>Heyndrickxia</taxon>
    </lineage>
</organism>
<evidence type="ECO:0000313" key="7">
    <source>
        <dbReference type="Proteomes" id="UP000075288"/>
    </source>
</evidence>
<dbReference type="PATRIC" id="fig|1398.25.peg.2433"/>
<sequence>MEQMDGNSSETKEKIFNTAIALFHTKGYKGTTIRAIAASAKVNSANISYYFNGKQGLLEACFIRFFEPYIACLEEEVQNLSEEGLKRAAFRILHFQSENHLLSRFVWREVTVDSQIVREILSTYFMKERYLLKKLAKAWCGPGIQAGKLNFLMIQLKSMLSMPYLNSQYIREVWGMQPEEPYFAEKYGKSVAEWLDSIRQNAGAQPEPLLLETAF</sequence>
<dbReference type="PRINTS" id="PR00455">
    <property type="entry name" value="HTHTETR"/>
</dbReference>
<evidence type="ECO:0000256" key="3">
    <source>
        <dbReference type="PROSITE-ProRule" id="PRU00335"/>
    </source>
</evidence>
<dbReference type="InterPro" id="IPR036271">
    <property type="entry name" value="Tet_transcr_reg_TetR-rel_C_sf"/>
</dbReference>
<dbReference type="Proteomes" id="UP000075304">
    <property type="component" value="Unassembled WGS sequence"/>
</dbReference>
<gene>
    <name evidence="6" type="ORF">B4098_2509</name>
    <name evidence="5" type="ORF">B4099_2646</name>
</gene>
<dbReference type="PANTHER" id="PTHR43479:SF11">
    <property type="entry name" value="ACREF_ENVCD OPERON REPRESSOR-RELATED"/>
    <property type="match status" value="1"/>
</dbReference>
<dbReference type="InterPro" id="IPR050624">
    <property type="entry name" value="HTH-type_Tx_Regulator"/>
</dbReference>
<reference evidence="7 8" key="1">
    <citation type="submission" date="2016-01" db="EMBL/GenBank/DDBJ databases">
        <title>Genome Sequences of Twelve Sporeforming Bacillus Species Isolated from Foods.</title>
        <authorList>
            <person name="Berendsen E.M."/>
            <person name="Wells-Bennik M.H."/>
            <person name="Krawcyk A.O."/>
            <person name="De Jong A."/>
            <person name="Holsappel S."/>
            <person name="Eijlander R.T."/>
            <person name="Kuipers O.P."/>
        </authorList>
    </citation>
    <scope>NUCLEOTIDE SEQUENCE [LARGE SCALE GENOMIC DNA]</scope>
    <source>
        <strain evidence="6 7">B4098</strain>
        <strain evidence="5 8">B4099</strain>
    </source>
</reference>
<evidence type="ECO:0000256" key="1">
    <source>
        <dbReference type="ARBA" id="ARBA00022491"/>
    </source>
</evidence>
<dbReference type="PROSITE" id="PS01081">
    <property type="entry name" value="HTH_TETR_1"/>
    <property type="match status" value="1"/>
</dbReference>
<protein>
    <recommendedName>
        <fullName evidence="4">HTH tetR-type domain-containing protein</fullName>
    </recommendedName>
</protein>
<dbReference type="Proteomes" id="UP000075288">
    <property type="component" value="Unassembled WGS sequence"/>
</dbReference>
<dbReference type="InterPro" id="IPR023772">
    <property type="entry name" value="DNA-bd_HTH_TetR-type_CS"/>
</dbReference>
<dbReference type="Gene3D" id="1.10.357.10">
    <property type="entry name" value="Tetracycline Repressor, domain 2"/>
    <property type="match status" value="1"/>
</dbReference>
<evidence type="ECO:0000259" key="4">
    <source>
        <dbReference type="PROSITE" id="PS50977"/>
    </source>
</evidence>
<accession>A0A150KA31</accession>
<proteinExistence type="predicted"/>
<dbReference type="NCBIfam" id="NF037937">
    <property type="entry name" value="septum_RefZ"/>
    <property type="match status" value="1"/>
</dbReference>
<evidence type="ECO:0000256" key="2">
    <source>
        <dbReference type="ARBA" id="ARBA00023125"/>
    </source>
</evidence>
<evidence type="ECO:0000313" key="5">
    <source>
        <dbReference type="EMBL" id="KYC59030.1"/>
    </source>
</evidence>